<dbReference type="GO" id="GO:0006952">
    <property type="term" value="P:defense response"/>
    <property type="evidence" value="ECO:0007669"/>
    <property type="project" value="InterPro"/>
</dbReference>
<dbReference type="InterPro" id="IPR032675">
    <property type="entry name" value="LRR_dom_sf"/>
</dbReference>
<dbReference type="EMBL" id="LEKV01003386">
    <property type="protein sequence ID" value="KVI00476.1"/>
    <property type="molecule type" value="Genomic_DNA"/>
</dbReference>
<dbReference type="Proteomes" id="UP000243975">
    <property type="component" value="Unassembled WGS sequence"/>
</dbReference>
<evidence type="ECO:0000313" key="1">
    <source>
        <dbReference type="EMBL" id="KVI00476.1"/>
    </source>
</evidence>
<comment type="caution">
    <text evidence="1">The sequence shown here is derived from an EMBL/GenBank/DDBJ whole genome shotgun (WGS) entry which is preliminary data.</text>
</comment>
<evidence type="ECO:0000313" key="2">
    <source>
        <dbReference type="Proteomes" id="UP000243975"/>
    </source>
</evidence>
<sequence>MRMLEKDKLFQLNTNALIKMDNLMLLQLNYVQLTGSYKNFPQELRWLCMHKFSLEYIPRDLLSQLENLVSLDMSYSNFKSLDMSYGKPQHHENMEKLSGSCLKDKRFLRSLKILNLSSCKQLRSLSGFVELPALERLILANCTSLIEVCGSIEQCDELVLIDLSYCNEFKNLLRTIGKLKKVKTLLLDGCNLGEFSIKKRDTESSEMLKANKSGINSQTSSVIVETIPRDFRSFVISSLSSLVCLSLKDNKLSNESFPMDFSNLSMLKELYLDGNSIVSLPNCVRGLPRLEKLSIEKCDRLKTLEHPPRTLKHLIFGFRYELEKVVFHQEMSPIMLSINTNLGSFIEGMFKVEDMANVEEDVLRSLGWTNLEFTKNTLIKTRPKVQMQYEFGIFSTVFRGKEVPNWISDRREGSSISFTIPSSPNNLRGLNFCYVFMNTGINGYILSPIIVSNVTKIRT</sequence>
<dbReference type="InterPro" id="IPR044974">
    <property type="entry name" value="Disease_R_plants"/>
</dbReference>
<proteinExistence type="predicted"/>
<dbReference type="Gramene" id="KVI00476">
    <property type="protein sequence ID" value="KVI00476"/>
    <property type="gene ID" value="Ccrd_021274"/>
</dbReference>
<dbReference type="Gene3D" id="3.80.10.10">
    <property type="entry name" value="Ribonuclease Inhibitor"/>
    <property type="match status" value="3"/>
</dbReference>
<keyword evidence="2" id="KW-1185">Reference proteome</keyword>
<organism evidence="1 2">
    <name type="scientific">Cynara cardunculus var. scolymus</name>
    <name type="common">Globe artichoke</name>
    <name type="synonym">Cynara scolymus</name>
    <dbReference type="NCBI Taxonomy" id="59895"/>
    <lineage>
        <taxon>Eukaryota</taxon>
        <taxon>Viridiplantae</taxon>
        <taxon>Streptophyta</taxon>
        <taxon>Embryophyta</taxon>
        <taxon>Tracheophyta</taxon>
        <taxon>Spermatophyta</taxon>
        <taxon>Magnoliopsida</taxon>
        <taxon>eudicotyledons</taxon>
        <taxon>Gunneridae</taxon>
        <taxon>Pentapetalae</taxon>
        <taxon>asterids</taxon>
        <taxon>campanulids</taxon>
        <taxon>Asterales</taxon>
        <taxon>Asteraceae</taxon>
        <taxon>Carduoideae</taxon>
        <taxon>Cardueae</taxon>
        <taxon>Carduinae</taxon>
        <taxon>Cynara</taxon>
    </lineage>
</organism>
<dbReference type="OMA" id="HHENMEK"/>
<reference evidence="1 2" key="1">
    <citation type="journal article" date="2016" name="Sci. Rep.">
        <title>The genome sequence of the outbreeding globe artichoke constructed de novo incorporating a phase-aware low-pass sequencing strategy of F1 progeny.</title>
        <authorList>
            <person name="Scaglione D."/>
            <person name="Reyes-Chin-Wo S."/>
            <person name="Acquadro A."/>
            <person name="Froenicke L."/>
            <person name="Portis E."/>
            <person name="Beitel C."/>
            <person name="Tirone M."/>
            <person name="Mauro R."/>
            <person name="Lo Monaco A."/>
            <person name="Mauromicale G."/>
            <person name="Faccioli P."/>
            <person name="Cattivelli L."/>
            <person name="Rieseberg L."/>
            <person name="Michelmore R."/>
            <person name="Lanteri S."/>
        </authorList>
    </citation>
    <scope>NUCLEOTIDE SEQUENCE [LARGE SCALE GENOMIC DNA]</scope>
    <source>
        <strain evidence="1">2C</strain>
    </source>
</reference>
<dbReference type="PANTHER" id="PTHR11017:SF313">
    <property type="entry name" value="TIR DOMAIN, P-LOOP CONTAINING NUCLEOSIDE TRIPHOSPHATE HYDROLASE"/>
    <property type="match status" value="1"/>
</dbReference>
<dbReference type="PANTHER" id="PTHR11017">
    <property type="entry name" value="LEUCINE-RICH REPEAT-CONTAINING PROTEIN"/>
    <property type="match status" value="1"/>
</dbReference>
<dbReference type="SUPFAM" id="SSF52058">
    <property type="entry name" value="L domain-like"/>
    <property type="match status" value="1"/>
</dbReference>
<dbReference type="AlphaFoldDB" id="A0A103Y0W2"/>
<gene>
    <name evidence="1" type="ORF">Ccrd_021274</name>
</gene>
<protein>
    <submittedName>
        <fullName evidence="1">Leucine-rich repeat-containing protein</fullName>
    </submittedName>
</protein>
<accession>A0A103Y0W2</accession>
<name>A0A103Y0W2_CYNCS</name>